<dbReference type="PROSITE" id="PS50110">
    <property type="entry name" value="RESPONSE_REGULATORY"/>
    <property type="match status" value="1"/>
</dbReference>
<dbReference type="GO" id="GO:0000160">
    <property type="term" value="P:phosphorelay signal transduction system"/>
    <property type="evidence" value="ECO:0007669"/>
    <property type="project" value="InterPro"/>
</dbReference>
<comment type="function">
    <text evidence="2">May play the central regulatory role in sporulation. It may be an element of the effector pathway responsible for the activation of sporulation genes in response to nutritional stress. Spo0A may act in concert with spo0H (a sigma factor) to control the expression of some genes that are critical to the sporulation process.</text>
</comment>
<organism evidence="5 6">
    <name type="scientific">Dorea longicatena</name>
    <dbReference type="NCBI Taxonomy" id="88431"/>
    <lineage>
        <taxon>Bacteria</taxon>
        <taxon>Bacillati</taxon>
        <taxon>Bacillota</taxon>
        <taxon>Clostridia</taxon>
        <taxon>Lachnospirales</taxon>
        <taxon>Lachnospiraceae</taxon>
        <taxon>Dorea</taxon>
    </lineage>
</organism>
<dbReference type="InterPro" id="IPR011006">
    <property type="entry name" value="CheY-like_superfamily"/>
</dbReference>
<dbReference type="AlphaFoldDB" id="A0A173SK32"/>
<proteinExistence type="predicted"/>
<evidence type="ECO:0000313" key="5">
    <source>
        <dbReference type="EMBL" id="CUM90713.1"/>
    </source>
</evidence>
<evidence type="ECO:0000256" key="2">
    <source>
        <dbReference type="ARBA" id="ARBA00024867"/>
    </source>
</evidence>
<dbReference type="Gene3D" id="3.40.50.2300">
    <property type="match status" value="1"/>
</dbReference>
<dbReference type="SUPFAM" id="SSF52172">
    <property type="entry name" value="CheY-like"/>
    <property type="match status" value="1"/>
</dbReference>
<dbReference type="RefSeq" id="WP_055213863.1">
    <property type="nucleotide sequence ID" value="NZ_CYXO01000005.1"/>
</dbReference>
<evidence type="ECO:0000256" key="1">
    <source>
        <dbReference type="ARBA" id="ARBA00018672"/>
    </source>
</evidence>
<feature type="domain" description="Response regulatory" evidence="4">
    <location>
        <begin position="2"/>
        <end position="80"/>
    </location>
</feature>
<comment type="caution">
    <text evidence="3">Lacks conserved residue(s) required for the propagation of feature annotation.</text>
</comment>
<dbReference type="Proteomes" id="UP000095597">
    <property type="component" value="Unassembled WGS sequence"/>
</dbReference>
<name>A0A173SK32_9FIRM</name>
<evidence type="ECO:0000259" key="4">
    <source>
        <dbReference type="PROSITE" id="PS50110"/>
    </source>
</evidence>
<evidence type="ECO:0000256" key="3">
    <source>
        <dbReference type="PROSITE-ProRule" id="PRU00169"/>
    </source>
</evidence>
<accession>A0A173SK32</accession>
<gene>
    <name evidence="5" type="ORF">ERS852573_01070</name>
</gene>
<sequence length="80" mass="8940">MNIAICDRYDTDITRISEFLDANIKNHMLNHALLEVDTFTSTDELLASPKEYSLIFLGILMPGTDGIEAARQLKDGPTLQ</sequence>
<evidence type="ECO:0000313" key="6">
    <source>
        <dbReference type="Proteomes" id="UP000095597"/>
    </source>
</evidence>
<reference evidence="5 6" key="1">
    <citation type="submission" date="2015-09" db="EMBL/GenBank/DDBJ databases">
        <authorList>
            <consortium name="Pathogen Informatics"/>
        </authorList>
    </citation>
    <scope>NUCLEOTIDE SEQUENCE [LARGE SCALE GENOMIC DNA]</scope>
    <source>
        <strain evidence="5 6">2789STDY5834961</strain>
    </source>
</reference>
<protein>
    <recommendedName>
        <fullName evidence="1">Stage 0 sporulation protein A homolog</fullName>
    </recommendedName>
</protein>
<dbReference type="EMBL" id="CYXO01000005">
    <property type="protein sequence ID" value="CUM90713.1"/>
    <property type="molecule type" value="Genomic_DNA"/>
</dbReference>
<dbReference type="InterPro" id="IPR001789">
    <property type="entry name" value="Sig_transdc_resp-reg_receiver"/>
</dbReference>